<organism evidence="2">
    <name type="scientific">marine sediment metagenome</name>
    <dbReference type="NCBI Taxonomy" id="412755"/>
    <lineage>
        <taxon>unclassified sequences</taxon>
        <taxon>metagenomes</taxon>
        <taxon>ecological metagenomes</taxon>
    </lineage>
</organism>
<dbReference type="Pfam" id="PF02771">
    <property type="entry name" value="Acyl-CoA_dh_N"/>
    <property type="match status" value="1"/>
</dbReference>
<dbReference type="GO" id="GO:0050660">
    <property type="term" value="F:flavin adenine dinucleotide binding"/>
    <property type="evidence" value="ECO:0007669"/>
    <property type="project" value="InterPro"/>
</dbReference>
<gene>
    <name evidence="2" type="ORF">S03H2_58594</name>
</gene>
<feature type="non-terminal residue" evidence="2">
    <location>
        <position position="55"/>
    </location>
</feature>
<name>X1KGA4_9ZZZZ</name>
<dbReference type="EMBL" id="BARU01037631">
    <property type="protein sequence ID" value="GAH89189.1"/>
    <property type="molecule type" value="Genomic_DNA"/>
</dbReference>
<feature type="domain" description="Acyl-CoA dehydrogenase/oxidase N-terminal" evidence="1">
    <location>
        <begin position="6"/>
        <end position="55"/>
    </location>
</feature>
<protein>
    <recommendedName>
        <fullName evidence="1">Acyl-CoA dehydrogenase/oxidase N-terminal domain-containing protein</fullName>
    </recommendedName>
</protein>
<dbReference type="SUPFAM" id="SSF56645">
    <property type="entry name" value="Acyl-CoA dehydrogenase NM domain-like"/>
    <property type="match status" value="1"/>
</dbReference>
<proteinExistence type="predicted"/>
<dbReference type="InterPro" id="IPR013786">
    <property type="entry name" value="AcylCoA_DH/ox_N"/>
</dbReference>
<dbReference type="InterPro" id="IPR009100">
    <property type="entry name" value="AcylCoA_DH/oxidase_NM_dom_sf"/>
</dbReference>
<evidence type="ECO:0000259" key="1">
    <source>
        <dbReference type="Pfam" id="PF02771"/>
    </source>
</evidence>
<reference evidence="2" key="1">
    <citation type="journal article" date="2014" name="Front. Microbiol.">
        <title>High frequency of phylogenetically diverse reductive dehalogenase-homologous genes in deep subseafloor sedimentary metagenomes.</title>
        <authorList>
            <person name="Kawai M."/>
            <person name="Futagami T."/>
            <person name="Toyoda A."/>
            <person name="Takaki Y."/>
            <person name="Nishi S."/>
            <person name="Hori S."/>
            <person name="Arai W."/>
            <person name="Tsubouchi T."/>
            <person name="Morono Y."/>
            <person name="Uchiyama I."/>
            <person name="Ito T."/>
            <person name="Fujiyama A."/>
            <person name="Inagaki F."/>
            <person name="Takami H."/>
        </authorList>
    </citation>
    <scope>NUCLEOTIDE SEQUENCE</scope>
    <source>
        <strain evidence="2">Expedition CK06-06</strain>
    </source>
</reference>
<dbReference type="GO" id="GO:0016627">
    <property type="term" value="F:oxidoreductase activity, acting on the CH-CH group of donors"/>
    <property type="evidence" value="ECO:0007669"/>
    <property type="project" value="InterPro"/>
</dbReference>
<dbReference type="InterPro" id="IPR037069">
    <property type="entry name" value="AcylCoA_DH/ox_N_sf"/>
</dbReference>
<comment type="caution">
    <text evidence="2">The sequence shown here is derived from an EMBL/GenBank/DDBJ whole genome shotgun (WGS) entry which is preliminary data.</text>
</comment>
<sequence length="55" mass="6287">MDLALSEEQEMLKTMARDFLTDKLPKTVVKEIEESELGYSPELWKEVAGLGWMGL</sequence>
<evidence type="ECO:0000313" key="2">
    <source>
        <dbReference type="EMBL" id="GAH89189.1"/>
    </source>
</evidence>
<dbReference type="Gene3D" id="1.10.540.10">
    <property type="entry name" value="Acyl-CoA dehydrogenase/oxidase, N-terminal domain"/>
    <property type="match status" value="1"/>
</dbReference>
<dbReference type="AlphaFoldDB" id="X1KGA4"/>
<accession>X1KGA4</accession>